<protein>
    <submittedName>
        <fullName evidence="3">Enoyl-CoA hydratase</fullName>
    </submittedName>
</protein>
<evidence type="ECO:0000256" key="2">
    <source>
        <dbReference type="RuleBase" id="RU003707"/>
    </source>
</evidence>
<dbReference type="PANTHER" id="PTHR11941">
    <property type="entry name" value="ENOYL-COA HYDRATASE-RELATED"/>
    <property type="match status" value="1"/>
</dbReference>
<accession>A0A919GKK9</accession>
<dbReference type="AlphaFoldDB" id="A0A919GKK9"/>
<dbReference type="Pfam" id="PF00378">
    <property type="entry name" value="ECH_1"/>
    <property type="match status" value="1"/>
</dbReference>
<dbReference type="Gene3D" id="3.90.226.10">
    <property type="entry name" value="2-enoyl-CoA Hydratase, Chain A, domain 1"/>
    <property type="match status" value="1"/>
</dbReference>
<reference evidence="3" key="2">
    <citation type="submission" date="2020-09" db="EMBL/GenBank/DDBJ databases">
        <authorList>
            <person name="Sun Q."/>
            <person name="Ohkuma M."/>
        </authorList>
    </citation>
    <scope>NUCLEOTIDE SEQUENCE</scope>
    <source>
        <strain evidence="3">JCM 5069</strain>
    </source>
</reference>
<sequence length="274" mass="29494">MELALEAGTSELDDGVLTVTFNAPPLNLVGPEVVHDIVALLDAAQSPDIRVIVFDSADPDFFLAHLDVAKVRQYTAELERATGPYHSGLGALYNLLSTAPAVTIAKVRGRTRGAGSEFVLACDMSFAARENAVFGQPEAGLGLIPGAGGLQHLARLLGRHRAMEVVLGSVDVDADLAERYGWVNRALPDAELDTVVDELAHRIARFPADAVIANKQAINEVTLADTNTIMNEKRIFHGLIRGATVQERIARLTERGFQSRSQCELDLAHELGNL</sequence>
<gene>
    <name evidence="3" type="ORF">GCM10018793_57260</name>
</gene>
<dbReference type="InterPro" id="IPR018376">
    <property type="entry name" value="Enoyl-CoA_hyd/isom_CS"/>
</dbReference>
<organism evidence="3 4">
    <name type="scientific">Streptomyces sulfonofaciens</name>
    <dbReference type="NCBI Taxonomy" id="68272"/>
    <lineage>
        <taxon>Bacteria</taxon>
        <taxon>Bacillati</taxon>
        <taxon>Actinomycetota</taxon>
        <taxon>Actinomycetes</taxon>
        <taxon>Kitasatosporales</taxon>
        <taxon>Streptomycetaceae</taxon>
        <taxon>Streptomyces</taxon>
    </lineage>
</organism>
<evidence type="ECO:0000313" key="4">
    <source>
        <dbReference type="Proteomes" id="UP000603708"/>
    </source>
</evidence>
<dbReference type="GO" id="GO:0006635">
    <property type="term" value="P:fatty acid beta-oxidation"/>
    <property type="evidence" value="ECO:0007669"/>
    <property type="project" value="TreeGrafter"/>
</dbReference>
<dbReference type="RefSeq" id="WP_229925011.1">
    <property type="nucleotide sequence ID" value="NZ_BNCD01000021.1"/>
</dbReference>
<dbReference type="CDD" id="cd06558">
    <property type="entry name" value="crotonase-like"/>
    <property type="match status" value="1"/>
</dbReference>
<comment type="caution">
    <text evidence="3">The sequence shown here is derived from an EMBL/GenBank/DDBJ whole genome shotgun (WGS) entry which is preliminary data.</text>
</comment>
<proteinExistence type="inferred from homology"/>
<dbReference type="EMBL" id="BNCD01000021">
    <property type="protein sequence ID" value="GHH86207.1"/>
    <property type="molecule type" value="Genomic_DNA"/>
</dbReference>
<comment type="similarity">
    <text evidence="1 2">Belongs to the enoyl-CoA hydratase/isomerase family.</text>
</comment>
<name>A0A919GKK9_9ACTN</name>
<reference evidence="3" key="1">
    <citation type="journal article" date="2014" name="Int. J. Syst. Evol. Microbiol.">
        <title>Complete genome sequence of Corynebacterium casei LMG S-19264T (=DSM 44701T), isolated from a smear-ripened cheese.</title>
        <authorList>
            <consortium name="US DOE Joint Genome Institute (JGI-PGF)"/>
            <person name="Walter F."/>
            <person name="Albersmeier A."/>
            <person name="Kalinowski J."/>
            <person name="Ruckert C."/>
        </authorList>
    </citation>
    <scope>NUCLEOTIDE SEQUENCE</scope>
    <source>
        <strain evidence="3">JCM 5069</strain>
    </source>
</reference>
<evidence type="ECO:0000313" key="3">
    <source>
        <dbReference type="EMBL" id="GHH86207.1"/>
    </source>
</evidence>
<dbReference type="InterPro" id="IPR001753">
    <property type="entry name" value="Enoyl-CoA_hydra/iso"/>
</dbReference>
<dbReference type="SUPFAM" id="SSF52096">
    <property type="entry name" value="ClpP/crotonase"/>
    <property type="match status" value="1"/>
</dbReference>
<dbReference type="Proteomes" id="UP000603708">
    <property type="component" value="Unassembled WGS sequence"/>
</dbReference>
<dbReference type="PANTHER" id="PTHR11941:SF54">
    <property type="entry name" value="ENOYL-COA HYDRATASE, MITOCHONDRIAL"/>
    <property type="match status" value="1"/>
</dbReference>
<dbReference type="PROSITE" id="PS00166">
    <property type="entry name" value="ENOYL_COA_HYDRATASE"/>
    <property type="match status" value="1"/>
</dbReference>
<evidence type="ECO:0000256" key="1">
    <source>
        <dbReference type="ARBA" id="ARBA00005254"/>
    </source>
</evidence>
<keyword evidence="4" id="KW-1185">Reference proteome</keyword>
<dbReference type="InterPro" id="IPR029045">
    <property type="entry name" value="ClpP/crotonase-like_dom_sf"/>
</dbReference>
<dbReference type="GO" id="GO:0003824">
    <property type="term" value="F:catalytic activity"/>
    <property type="evidence" value="ECO:0007669"/>
    <property type="project" value="InterPro"/>
</dbReference>